<comment type="caution">
    <text evidence="2">The sequence shown here is derived from an EMBL/GenBank/DDBJ whole genome shotgun (WGS) entry which is preliminary data.</text>
</comment>
<dbReference type="Proteomes" id="UP000494206">
    <property type="component" value="Unassembled WGS sequence"/>
</dbReference>
<dbReference type="AlphaFoldDB" id="A0A8S1F1C2"/>
<organism evidence="2 3">
    <name type="scientific">Caenorhabditis bovis</name>
    <dbReference type="NCBI Taxonomy" id="2654633"/>
    <lineage>
        <taxon>Eukaryota</taxon>
        <taxon>Metazoa</taxon>
        <taxon>Ecdysozoa</taxon>
        <taxon>Nematoda</taxon>
        <taxon>Chromadorea</taxon>
        <taxon>Rhabditida</taxon>
        <taxon>Rhabditina</taxon>
        <taxon>Rhabditomorpha</taxon>
        <taxon>Rhabditoidea</taxon>
        <taxon>Rhabditidae</taxon>
        <taxon>Peloderinae</taxon>
        <taxon>Caenorhabditis</taxon>
    </lineage>
</organism>
<protein>
    <submittedName>
        <fullName evidence="2">Uncharacterized protein</fullName>
    </submittedName>
</protein>
<sequence>MNATTSAKYASREKKENKKPQVAQPLTPLQAQIERNKEWIDKMSPVIKYKIQEYIKKQKSKKLQRRKFSIACGLPTRSTPRSRSKRAQSTNGKPQKQLVDRAIRPHPVPQPTPVENRRKSAPAGSVDFDGLLNDLE</sequence>
<feature type="region of interest" description="Disordered" evidence="1">
    <location>
        <begin position="1"/>
        <end position="29"/>
    </location>
</feature>
<name>A0A8S1F1C2_9PELO</name>
<dbReference type="OrthoDB" id="5835368at2759"/>
<proteinExistence type="predicted"/>
<evidence type="ECO:0000256" key="1">
    <source>
        <dbReference type="SAM" id="MobiDB-lite"/>
    </source>
</evidence>
<gene>
    <name evidence="2" type="ORF">CBOVIS_LOCUS7932</name>
</gene>
<reference evidence="2 3" key="1">
    <citation type="submission" date="2020-04" db="EMBL/GenBank/DDBJ databases">
        <authorList>
            <person name="Laetsch R D."/>
            <person name="Stevens L."/>
            <person name="Kumar S."/>
            <person name="Blaxter L. M."/>
        </authorList>
    </citation>
    <scope>NUCLEOTIDE SEQUENCE [LARGE SCALE GENOMIC DNA]</scope>
</reference>
<dbReference type="EMBL" id="CADEPM010000005">
    <property type="protein sequence ID" value="CAB3405774.1"/>
    <property type="molecule type" value="Genomic_DNA"/>
</dbReference>
<feature type="compositionally biased region" description="Basic and acidic residues" evidence="1">
    <location>
        <begin position="10"/>
        <end position="19"/>
    </location>
</feature>
<feature type="region of interest" description="Disordered" evidence="1">
    <location>
        <begin position="71"/>
        <end position="136"/>
    </location>
</feature>
<evidence type="ECO:0000313" key="2">
    <source>
        <dbReference type="EMBL" id="CAB3405774.1"/>
    </source>
</evidence>
<evidence type="ECO:0000313" key="3">
    <source>
        <dbReference type="Proteomes" id="UP000494206"/>
    </source>
</evidence>
<accession>A0A8S1F1C2</accession>
<keyword evidence="3" id="KW-1185">Reference proteome</keyword>